<evidence type="ECO:0000256" key="2">
    <source>
        <dbReference type="ARBA" id="ARBA00023098"/>
    </source>
</evidence>
<proteinExistence type="predicted"/>
<gene>
    <name evidence="5" type="primary">HET-E1-0</name>
    <name evidence="5" type="ORF">CTRI78_v010026</name>
</gene>
<dbReference type="Pfam" id="PF24883">
    <property type="entry name" value="NPHP3_N"/>
    <property type="match status" value="1"/>
</dbReference>
<feature type="active site" description="Nucleophile" evidence="3">
    <location>
        <position position="56"/>
    </location>
</feature>
<dbReference type="EMBL" id="RYZW01000150">
    <property type="protein sequence ID" value="TDZ40964.1"/>
    <property type="molecule type" value="Genomic_DNA"/>
</dbReference>
<organism evidence="5 6">
    <name type="scientific">Colletotrichum trifolii</name>
    <dbReference type="NCBI Taxonomy" id="5466"/>
    <lineage>
        <taxon>Eukaryota</taxon>
        <taxon>Fungi</taxon>
        <taxon>Dikarya</taxon>
        <taxon>Ascomycota</taxon>
        <taxon>Pezizomycotina</taxon>
        <taxon>Sordariomycetes</taxon>
        <taxon>Hypocreomycetidae</taxon>
        <taxon>Glomerellales</taxon>
        <taxon>Glomerellaceae</taxon>
        <taxon>Colletotrichum</taxon>
        <taxon>Colletotrichum orbiculare species complex</taxon>
    </lineage>
</organism>
<dbReference type="Proteomes" id="UP000295703">
    <property type="component" value="Unassembled WGS sequence"/>
</dbReference>
<feature type="domain" description="PNPLA" evidence="4">
    <location>
        <begin position="10"/>
        <end position="217"/>
    </location>
</feature>
<feature type="short sequence motif" description="GXGXXG" evidence="3">
    <location>
        <begin position="14"/>
        <end position="19"/>
    </location>
</feature>
<comment type="caution">
    <text evidence="5">The sequence shown here is derived from an EMBL/GenBank/DDBJ whole genome shotgun (WGS) entry which is preliminary data.</text>
</comment>
<name>A0A4R8QP69_COLTR</name>
<dbReference type="Pfam" id="PF01734">
    <property type="entry name" value="Patatin"/>
    <property type="match status" value="1"/>
</dbReference>
<dbReference type="PROSITE" id="PS51635">
    <property type="entry name" value="PNPLA"/>
    <property type="match status" value="1"/>
</dbReference>
<evidence type="ECO:0000256" key="3">
    <source>
        <dbReference type="PROSITE-ProRule" id="PRU01161"/>
    </source>
</evidence>
<accession>A0A4R8QP69</accession>
<dbReference type="GO" id="GO:0016042">
    <property type="term" value="P:lipid catabolic process"/>
    <property type="evidence" value="ECO:0007669"/>
    <property type="project" value="UniProtKB-UniRule"/>
</dbReference>
<dbReference type="Gene3D" id="3.40.50.300">
    <property type="entry name" value="P-loop containing nucleotide triphosphate hydrolases"/>
    <property type="match status" value="1"/>
</dbReference>
<protein>
    <submittedName>
        <fullName evidence="5">Vegetative incompatibility protein HET-E-1</fullName>
    </submittedName>
</protein>
<dbReference type="STRING" id="5466.A0A4R8QP69"/>
<dbReference type="Gene3D" id="3.40.1090.10">
    <property type="entry name" value="Cytosolic phospholipase A2 catalytic domain"/>
    <property type="match status" value="1"/>
</dbReference>
<dbReference type="GO" id="GO:0046486">
    <property type="term" value="P:glycerolipid metabolic process"/>
    <property type="evidence" value="ECO:0007669"/>
    <property type="project" value="UniProtKB-ARBA"/>
</dbReference>
<dbReference type="InterPro" id="IPR054471">
    <property type="entry name" value="GPIID_WHD"/>
</dbReference>
<sequence length="1343" mass="149471">MYEHRPVRLLSLDGGGIRGISSILVLKEIMRQINVDRKTKDHLQPWQVFDLIGGTSTGGIIALMLGSLQMSVDECYDVYMQLATTIFKPKRWRCDVFNRTLDALSANERYDSAKMEELVKQIIKERTGSRNTMLQDTARASRCKVFVTTVRAADEQLILLRTYQNTARADPYSSTFEMWEALRATSAASTYFKPYRQGTVRYLDGAFKSNNPIFEVHHEASDLWPEREVCMVSIGTGTKPNTPLGGHVVQLARSMTKLATATEGSWVRFHRTHKLLAEQNRLFRFSAPGVGIVDLGDSKKLGDVEMRTEGYLQETSTARDIAACSEEMIKIETKEYTTVLKLSNNEQDCLKLLSHAGGPYESHMLGIEKPVSGTCRWLLEHDGFTNWLKSPSSALLWLTANPGCGKTVLSSFLVDVLSRKSHKATVCHFFFKAGEDSRQNSNQALCAILHQVFKAHPQSIKSAMDAYSVNDAGQFTLNIETLWDILCKAADYLPTKEIICVVDALDECGETSRDRFIDLLVKTYPQMVGSRKILGKLKIIVTSRPWPAIESRFQYLSCIRLRGENESLSLSKDIEKMVNAKVIKLKDAGVLSSEASATLQTTLSQKADGTFLWAALVLETISRLPSRKLSAIKNSLEIIPDDLGQLYQTALLSFENPEASGKILQVILAATRPLKLDEINMAMSIETRHRKVEDVLADAEPDIEYTVKRLGGFFVRIMNSTVYLVHQTARDFLLKTAAATSTAWQRTFDLSECHSVLARTTVDFLLLEGWPTRVAVENKEAEIRKSNQKLLEALQPVAAGFYAYAARNWVHHAEKQGSKFESDLVLREKMASLCKLANPTFWTWWYFVRWERFYKGHTMSSMSGLAGRNEHPLHFAAGHGYVAMMRGLIDSNSVSVTSRNHRGLDSLVMASAEGQVQAVEWLLANFDHSHIQLGPALQCAEFVEIARRLVDCGIDLKQTYACVRGADRVFETSVLNAAVFKLEILEMLLDRGAGGYEEAMLTAAETGSCDSLRLLMSSNGGENEEVQCRSRKAALKAASEAGRASARRVILAAGVEEPEGTDLSKGLVMAASCGFSTEDLTALMEDGARDDNGEALLWRATFGEPEGVRTLLSMLEYPRDTLDEALFRFFDTNLSADTRGYLLKTIESALSSGSRRLWEGFAIKAMIGQCPDKNEAFLSLLTTKNARLPTARYHQAVCFAIAMDERFALYLLENRHTLDETSERVLGYEHLVLGCLWGRVAIVRHLLSKDVPRHGQKVARERLLGAAAISGNVEVLNLLLQGTSEEGRGQSAEYVMGEEAAIQLSVVNRVLGVECASMCALDLAAKLGYHDMMRRMMAAKAES</sequence>
<keyword evidence="6" id="KW-1185">Reference proteome</keyword>
<dbReference type="InterPro" id="IPR027417">
    <property type="entry name" value="P-loop_NTPase"/>
</dbReference>
<dbReference type="GO" id="GO:0016787">
    <property type="term" value="F:hydrolase activity"/>
    <property type="evidence" value="ECO:0007669"/>
    <property type="project" value="UniProtKB-UniRule"/>
</dbReference>
<dbReference type="Gene3D" id="1.25.40.20">
    <property type="entry name" value="Ankyrin repeat-containing domain"/>
    <property type="match status" value="2"/>
</dbReference>
<feature type="active site" description="Proton acceptor" evidence="3">
    <location>
        <position position="204"/>
    </location>
</feature>
<evidence type="ECO:0000313" key="5">
    <source>
        <dbReference type="EMBL" id="TDZ40964.1"/>
    </source>
</evidence>
<dbReference type="InterPro" id="IPR016035">
    <property type="entry name" value="Acyl_Trfase/lysoPLipase"/>
</dbReference>
<dbReference type="PANTHER" id="PTHR10039">
    <property type="entry name" value="AMELOGENIN"/>
    <property type="match status" value="1"/>
</dbReference>
<dbReference type="InterPro" id="IPR002641">
    <property type="entry name" value="PNPLA_dom"/>
</dbReference>
<keyword evidence="1" id="KW-0677">Repeat</keyword>
<dbReference type="InterPro" id="IPR056884">
    <property type="entry name" value="NPHP3-like_N"/>
</dbReference>
<feature type="short sequence motif" description="DGA/G" evidence="3">
    <location>
        <begin position="204"/>
        <end position="206"/>
    </location>
</feature>
<dbReference type="PANTHER" id="PTHR10039:SF14">
    <property type="entry name" value="NACHT DOMAIN-CONTAINING PROTEIN"/>
    <property type="match status" value="1"/>
</dbReference>
<evidence type="ECO:0000256" key="1">
    <source>
        <dbReference type="ARBA" id="ARBA00022737"/>
    </source>
</evidence>
<keyword evidence="3" id="KW-0442">Lipid degradation</keyword>
<evidence type="ECO:0000313" key="6">
    <source>
        <dbReference type="Proteomes" id="UP000295703"/>
    </source>
</evidence>
<dbReference type="SUPFAM" id="SSF52151">
    <property type="entry name" value="FabD/lysophospholipase-like"/>
    <property type="match status" value="1"/>
</dbReference>
<dbReference type="Pfam" id="PF22939">
    <property type="entry name" value="WHD_GPIID"/>
    <property type="match status" value="1"/>
</dbReference>
<keyword evidence="3" id="KW-0378">Hydrolase</keyword>
<feature type="short sequence motif" description="GXSXG" evidence="3">
    <location>
        <begin position="54"/>
        <end position="58"/>
    </location>
</feature>
<dbReference type="CDD" id="cd07216">
    <property type="entry name" value="Pat17_PNPLA8_PNPLA9_like3"/>
    <property type="match status" value="1"/>
</dbReference>
<reference evidence="5 6" key="1">
    <citation type="submission" date="2018-12" db="EMBL/GenBank/DDBJ databases">
        <title>Genome sequence and assembly of Colletotrichum trifolii.</title>
        <authorList>
            <person name="Gan P."/>
            <person name="Shirasu K."/>
        </authorList>
    </citation>
    <scope>NUCLEOTIDE SEQUENCE [LARGE SCALE GENOMIC DNA]</scope>
    <source>
        <strain evidence="5 6">543-2</strain>
    </source>
</reference>
<dbReference type="SUPFAM" id="SSF48403">
    <property type="entry name" value="Ankyrin repeat"/>
    <property type="match status" value="1"/>
</dbReference>
<evidence type="ECO:0000259" key="4">
    <source>
        <dbReference type="PROSITE" id="PS51635"/>
    </source>
</evidence>
<keyword evidence="2 3" id="KW-0443">Lipid metabolism</keyword>
<dbReference type="SUPFAM" id="SSF52540">
    <property type="entry name" value="P-loop containing nucleoside triphosphate hydrolases"/>
    <property type="match status" value="1"/>
</dbReference>
<dbReference type="InterPro" id="IPR036770">
    <property type="entry name" value="Ankyrin_rpt-contain_sf"/>
</dbReference>